<name>A0A0V1AMS1_TRISP</name>
<keyword evidence="2" id="KW-0812">Transmembrane</keyword>
<proteinExistence type="predicted"/>
<evidence type="ECO:0000313" key="4">
    <source>
        <dbReference type="Proteomes" id="UP000054776"/>
    </source>
</evidence>
<comment type="caution">
    <text evidence="3">The sequence shown here is derived from an EMBL/GenBank/DDBJ whole genome shotgun (WGS) entry which is preliminary data.</text>
</comment>
<feature type="region of interest" description="Disordered" evidence="1">
    <location>
        <begin position="262"/>
        <end position="297"/>
    </location>
</feature>
<gene>
    <name evidence="3" type="ORF">T01_12337</name>
</gene>
<protein>
    <submittedName>
        <fullName evidence="3">Uncharacterized protein</fullName>
    </submittedName>
</protein>
<keyword evidence="2" id="KW-0472">Membrane</keyword>
<accession>A0A0V1AMS1</accession>
<dbReference type="AlphaFoldDB" id="A0A0V1AMS1"/>
<dbReference type="Proteomes" id="UP000054776">
    <property type="component" value="Unassembled WGS sequence"/>
</dbReference>
<feature type="compositionally biased region" description="Basic and acidic residues" evidence="1">
    <location>
        <begin position="268"/>
        <end position="290"/>
    </location>
</feature>
<feature type="transmembrane region" description="Helical" evidence="2">
    <location>
        <begin position="81"/>
        <end position="100"/>
    </location>
</feature>
<dbReference type="InParanoid" id="A0A0V1AMS1"/>
<keyword evidence="2" id="KW-1133">Transmembrane helix</keyword>
<organism evidence="3 4">
    <name type="scientific">Trichinella spiralis</name>
    <name type="common">Trichina worm</name>
    <dbReference type="NCBI Taxonomy" id="6334"/>
    <lineage>
        <taxon>Eukaryota</taxon>
        <taxon>Metazoa</taxon>
        <taxon>Ecdysozoa</taxon>
        <taxon>Nematoda</taxon>
        <taxon>Enoplea</taxon>
        <taxon>Dorylaimia</taxon>
        <taxon>Trichinellida</taxon>
        <taxon>Trichinellidae</taxon>
        <taxon>Trichinella</taxon>
    </lineage>
</organism>
<dbReference type="EMBL" id="JYDH01000571">
    <property type="protein sequence ID" value="KRY26104.1"/>
    <property type="molecule type" value="Genomic_DNA"/>
</dbReference>
<sequence>MIVRRVSFVNNGWRELKETIEQFKIPCLPITFGVSEKRLLGYILDEMRSDRPPRYVVVALRCSCVCMQSCLSAAFDLFQLMIIFILRITLIICTSGWVPAKMASSDMLLVNPFVYSFGGEAHDDCFPLVVSHVALVFTSLPRMLASNTFAMNEMRNQNAISESKLFRTDELFKHNNVAWFLTHEYIFHQHGNVWMEDISRLPIEDDRHVHSGACTTENLDMHVKFRSVAPGVGERSGCVCHFEEGRHDENSASMSIQLAHLTRKSSKHGSEDYGYDREGADDGRERRPEEALPLMMQ</sequence>
<evidence type="ECO:0000313" key="3">
    <source>
        <dbReference type="EMBL" id="KRY26104.1"/>
    </source>
</evidence>
<evidence type="ECO:0000256" key="1">
    <source>
        <dbReference type="SAM" id="MobiDB-lite"/>
    </source>
</evidence>
<reference evidence="3 4" key="1">
    <citation type="submission" date="2015-01" db="EMBL/GenBank/DDBJ databases">
        <title>Evolution of Trichinella species and genotypes.</title>
        <authorList>
            <person name="Korhonen P.K."/>
            <person name="Edoardo P."/>
            <person name="Giuseppe L.R."/>
            <person name="Gasser R.B."/>
        </authorList>
    </citation>
    <scope>NUCLEOTIDE SEQUENCE [LARGE SCALE GENOMIC DNA]</scope>
    <source>
        <strain evidence="3">ISS3</strain>
    </source>
</reference>
<keyword evidence="4" id="KW-1185">Reference proteome</keyword>
<evidence type="ECO:0000256" key="2">
    <source>
        <dbReference type="SAM" id="Phobius"/>
    </source>
</evidence>